<feature type="transmembrane region" description="Helical" evidence="8">
    <location>
        <begin position="118"/>
        <end position="135"/>
    </location>
</feature>
<evidence type="ECO:0000256" key="6">
    <source>
        <dbReference type="ARBA" id="ARBA00022989"/>
    </source>
</evidence>
<feature type="domain" description="ArnT-like N-terminal" evidence="9">
    <location>
        <begin position="94"/>
        <end position="249"/>
    </location>
</feature>
<evidence type="ECO:0000256" key="3">
    <source>
        <dbReference type="ARBA" id="ARBA00022676"/>
    </source>
</evidence>
<keyword evidence="4" id="KW-0808">Transferase</keyword>
<dbReference type="GO" id="GO:0000030">
    <property type="term" value="F:mannosyltransferase activity"/>
    <property type="evidence" value="ECO:0007669"/>
    <property type="project" value="InterPro"/>
</dbReference>
<dbReference type="GO" id="GO:0006493">
    <property type="term" value="P:protein O-linked glycosylation"/>
    <property type="evidence" value="ECO:0007669"/>
    <property type="project" value="InterPro"/>
</dbReference>
<gene>
    <name evidence="10" type="ORF">U27_05066</name>
</gene>
<evidence type="ECO:0000259" key="9">
    <source>
        <dbReference type="Pfam" id="PF02366"/>
    </source>
</evidence>
<keyword evidence="11" id="KW-1185">Reference proteome</keyword>
<evidence type="ECO:0000256" key="7">
    <source>
        <dbReference type="ARBA" id="ARBA00023136"/>
    </source>
</evidence>
<dbReference type="EMBL" id="DF820467">
    <property type="protein sequence ID" value="GAK58093.1"/>
    <property type="molecule type" value="Genomic_DNA"/>
</dbReference>
<feature type="transmembrane region" description="Helical" evidence="8">
    <location>
        <begin position="279"/>
        <end position="304"/>
    </location>
</feature>
<evidence type="ECO:0000313" key="11">
    <source>
        <dbReference type="Proteomes" id="UP000030661"/>
    </source>
</evidence>
<reference evidence="10" key="1">
    <citation type="journal article" date="2015" name="PeerJ">
        <title>First genomic representation of candidate bacterial phylum KSB3 points to enhanced environmental sensing as a trigger of wastewater bulking.</title>
        <authorList>
            <person name="Sekiguchi Y."/>
            <person name="Ohashi A."/>
            <person name="Parks D.H."/>
            <person name="Yamauchi T."/>
            <person name="Tyson G.W."/>
            <person name="Hugenholtz P."/>
        </authorList>
    </citation>
    <scope>NUCLEOTIDE SEQUENCE [LARGE SCALE GENOMIC DNA]</scope>
</reference>
<keyword evidence="3" id="KW-0328">Glycosyltransferase</keyword>
<evidence type="ECO:0000256" key="4">
    <source>
        <dbReference type="ARBA" id="ARBA00022679"/>
    </source>
</evidence>
<evidence type="ECO:0000256" key="1">
    <source>
        <dbReference type="ARBA" id="ARBA00004651"/>
    </source>
</evidence>
<evidence type="ECO:0000313" key="10">
    <source>
        <dbReference type="EMBL" id="GAK58093.1"/>
    </source>
</evidence>
<dbReference type="Pfam" id="PF02366">
    <property type="entry name" value="PMT"/>
    <property type="match status" value="1"/>
</dbReference>
<feature type="transmembrane region" description="Helical" evidence="8">
    <location>
        <begin position="69"/>
        <end position="88"/>
    </location>
</feature>
<feature type="transmembrane region" description="Helical" evidence="8">
    <location>
        <begin position="188"/>
        <end position="210"/>
    </location>
</feature>
<dbReference type="HOGENOM" id="CLU_339106_0_0_0"/>
<feature type="transmembrane region" description="Helical" evidence="8">
    <location>
        <begin position="222"/>
        <end position="242"/>
    </location>
</feature>
<comment type="subcellular location">
    <subcellularLocation>
        <location evidence="1">Cell membrane</location>
        <topology evidence="1">Multi-pass membrane protein</topology>
    </subcellularLocation>
</comment>
<proteinExistence type="predicted"/>
<feature type="transmembrane region" description="Helical" evidence="8">
    <location>
        <begin position="340"/>
        <end position="361"/>
    </location>
</feature>
<name>A0A081C0I8_VECG1</name>
<feature type="transmembrane region" description="Helical" evidence="8">
    <location>
        <begin position="444"/>
        <end position="461"/>
    </location>
</feature>
<dbReference type="PANTHER" id="PTHR33908:SF11">
    <property type="entry name" value="MEMBRANE PROTEIN"/>
    <property type="match status" value="1"/>
</dbReference>
<keyword evidence="2" id="KW-1003">Cell membrane</keyword>
<evidence type="ECO:0000256" key="2">
    <source>
        <dbReference type="ARBA" id="ARBA00022475"/>
    </source>
</evidence>
<dbReference type="eggNOG" id="ENOG502ZH98">
    <property type="taxonomic scope" value="Bacteria"/>
</dbReference>
<dbReference type="Proteomes" id="UP000030661">
    <property type="component" value="Unassembled WGS sequence"/>
</dbReference>
<feature type="transmembrane region" description="Helical" evidence="8">
    <location>
        <begin position="316"/>
        <end position="334"/>
    </location>
</feature>
<feature type="transmembrane region" description="Helical" evidence="8">
    <location>
        <begin position="373"/>
        <end position="394"/>
    </location>
</feature>
<dbReference type="AlphaFoldDB" id="A0A081C0I8"/>
<dbReference type="PANTHER" id="PTHR33908">
    <property type="entry name" value="MANNOSYLTRANSFERASE YKCB-RELATED"/>
    <property type="match status" value="1"/>
</dbReference>
<keyword evidence="7 8" id="KW-0472">Membrane</keyword>
<feature type="transmembrane region" description="Helical" evidence="8">
    <location>
        <begin position="414"/>
        <end position="432"/>
    </location>
</feature>
<dbReference type="GO" id="GO:0016763">
    <property type="term" value="F:pentosyltransferase activity"/>
    <property type="evidence" value="ECO:0007669"/>
    <property type="project" value="TreeGrafter"/>
</dbReference>
<dbReference type="InterPro" id="IPR050297">
    <property type="entry name" value="LipidA_mod_glycosyltrf_83"/>
</dbReference>
<accession>A0A081C0I8</accession>
<sequence length="820" mass="93859">MRRKQLLSLLLVFVVVVGLCGLRLVHLTADPPADLSWSGGLFFDEGAYTHNARNQILFGEWKLDDWNDFYYSPILTILKWGVFSVIGIGIAQERLVSIAFCGLTLWVLYLALRVTLRRSTAILSVILLGINYMYVMYSRLGLFEIPLIFFMVLTMFFWQLGLKHQHTSPRWHSHACMFLAGVSCFNVYIFKALAIYFLPVPLTGLVVLWFAAKDRLARKRLLTLAGTFLAGMILTVAVWYVAFFAPNYEAIHRIGAFVTMLSLPRSLTHFYREVCATPFFAIFLRTPVVLALSIAYLLYPLYVLLHQRSKLEPADVFLSLWFFAHFFFFLGYGYRPPRYYVPIIPPMCALAARGIVWTVQVRKLQIPYRISPVFWGLCWLIGSVLWTGVLIPGAYQYGAIPHFTVPHISGYSRMALSVFLAGGCTFLAFWLARRHQGGFIHLPHHILLIMAGLSLLISLNINGRQYARWALHPNYVVRNISRELGTMLDNAYLAGLATTMLCLENTHKALYVWHNFTNYQNTFQRFPVTHLFLAEFNDEVGYYRHSFPEVMKRATLLKTYWIKGSRFHLYSIIDPTIEQIIIEQSHYSQVDPVTVQLEVRNNDPRRAKEFEVGWLLYPMNSETPSMVKASVAIHLAPAEQQLITVSQQAPPGNYALLATFFPAQQELLEAETLPHQIGQNVEDLQASNNKARYTDAGRSGFLTYGPYRIYPAGAFTTEMSFKYSLSESIPNLSAVDSLAHVDISSHRGKTILVEKALSVRDFDAPNQYQTFRLSYRLETQEPLEFRVFTHGIVPFAVDHITTTFFRGVWWENPIIVSEQK</sequence>
<evidence type="ECO:0000256" key="5">
    <source>
        <dbReference type="ARBA" id="ARBA00022692"/>
    </source>
</evidence>
<keyword evidence="6 8" id="KW-1133">Transmembrane helix</keyword>
<keyword evidence="5 8" id="KW-0812">Transmembrane</keyword>
<feature type="transmembrane region" description="Helical" evidence="8">
    <location>
        <begin position="95"/>
        <end position="112"/>
    </location>
</feature>
<feature type="transmembrane region" description="Helical" evidence="8">
    <location>
        <begin position="142"/>
        <end position="161"/>
    </location>
</feature>
<dbReference type="GO" id="GO:0005886">
    <property type="term" value="C:plasma membrane"/>
    <property type="evidence" value="ECO:0007669"/>
    <property type="project" value="UniProtKB-SubCell"/>
</dbReference>
<evidence type="ECO:0000256" key="8">
    <source>
        <dbReference type="SAM" id="Phobius"/>
    </source>
</evidence>
<dbReference type="InterPro" id="IPR003342">
    <property type="entry name" value="ArnT-like_N"/>
</dbReference>
<organism evidence="10">
    <name type="scientific">Vecturithrix granuli</name>
    <dbReference type="NCBI Taxonomy" id="1499967"/>
    <lineage>
        <taxon>Bacteria</taxon>
        <taxon>Candidatus Moduliflexota</taxon>
        <taxon>Candidatus Vecturitrichia</taxon>
        <taxon>Candidatus Vecturitrichales</taxon>
        <taxon>Candidatus Vecturitrichaceae</taxon>
        <taxon>Candidatus Vecturithrix</taxon>
    </lineage>
</organism>
<dbReference type="GO" id="GO:0009103">
    <property type="term" value="P:lipopolysaccharide biosynthetic process"/>
    <property type="evidence" value="ECO:0007669"/>
    <property type="project" value="UniProtKB-ARBA"/>
</dbReference>
<dbReference type="STRING" id="1499967.U27_05066"/>
<protein>
    <recommendedName>
        <fullName evidence="9">ArnT-like N-terminal domain-containing protein</fullName>
    </recommendedName>
</protein>